<protein>
    <submittedName>
        <fullName evidence="1">Uncharacterized protein</fullName>
    </submittedName>
</protein>
<gene>
    <name evidence="1" type="ORF">EANT1437_LOCUS12935</name>
</gene>
<dbReference type="AlphaFoldDB" id="A0A7S2S8B1"/>
<dbReference type="EMBL" id="HBHI01025180">
    <property type="protein sequence ID" value="CAD9692579.1"/>
    <property type="molecule type" value="Transcribed_RNA"/>
</dbReference>
<reference evidence="1" key="1">
    <citation type="submission" date="2021-01" db="EMBL/GenBank/DDBJ databases">
        <authorList>
            <person name="Corre E."/>
            <person name="Pelletier E."/>
            <person name="Niang G."/>
            <person name="Scheremetjew M."/>
            <person name="Finn R."/>
            <person name="Kale V."/>
            <person name="Holt S."/>
            <person name="Cochrane G."/>
            <person name="Meng A."/>
            <person name="Brown T."/>
            <person name="Cohen L."/>
        </authorList>
    </citation>
    <scope>NUCLEOTIDE SEQUENCE</scope>
    <source>
        <strain evidence="1">CCMP1452</strain>
    </source>
</reference>
<dbReference type="SUPFAM" id="SSF82649">
    <property type="entry name" value="SufE/NifU"/>
    <property type="match status" value="1"/>
</dbReference>
<name>A0A7S2S8B1_9STRA</name>
<proteinExistence type="predicted"/>
<organism evidence="1">
    <name type="scientific">Eucampia antarctica</name>
    <dbReference type="NCBI Taxonomy" id="49252"/>
    <lineage>
        <taxon>Eukaryota</taxon>
        <taxon>Sar</taxon>
        <taxon>Stramenopiles</taxon>
        <taxon>Ochrophyta</taxon>
        <taxon>Bacillariophyta</taxon>
        <taxon>Mediophyceae</taxon>
        <taxon>Biddulphiophycidae</taxon>
        <taxon>Hemiaulales</taxon>
        <taxon>Hemiaulaceae</taxon>
        <taxon>Eucampia</taxon>
    </lineage>
</organism>
<evidence type="ECO:0000313" key="1">
    <source>
        <dbReference type="EMBL" id="CAD9692579.1"/>
    </source>
</evidence>
<sequence>MRFLLYKLPIQTTRKVGVQLSVATQKKIDTPSTKMTLWGQQCSSTCGCVVRFDVNVDNQNRISDISFSSKTVVTTHVKNRNSEASLQPVMTSRHNQPLLKTCKCSTLNKFAEQAVIALKQKSPLHLARAQNMLECVGIRSSKAMRSVALHNFNFNPRDTHCYDVVEEALTACLKGHMPLPRYRQTVNLGQPREHKNAEEREANDNRIVNPLRIVQAAKRAGIFFPSISSTKYSSSSMMPASHLQNKHNVYSRSTTLKKICEDFAHTERENHSDTVFLNSSDYDTLDWETYVDERNQCESLDQ</sequence>
<accession>A0A7S2S8B1</accession>